<dbReference type="Pfam" id="PF01734">
    <property type="entry name" value="Patatin"/>
    <property type="match status" value="1"/>
</dbReference>
<proteinExistence type="inferred from homology"/>
<gene>
    <name evidence="11" type="ORF">HU200_003258</name>
</gene>
<comment type="function">
    <text evidence="8">Lipolytic acyl hydrolase (LAH).</text>
</comment>
<evidence type="ECO:0000313" key="12">
    <source>
        <dbReference type="Proteomes" id="UP000636709"/>
    </source>
</evidence>
<evidence type="ECO:0000256" key="8">
    <source>
        <dbReference type="RuleBase" id="RU361262"/>
    </source>
</evidence>
<dbReference type="PANTHER" id="PTHR32176">
    <property type="entry name" value="XYLOSE ISOMERASE"/>
    <property type="match status" value="1"/>
</dbReference>
<keyword evidence="2 7" id="KW-0378">Hydrolase</keyword>
<keyword evidence="3" id="KW-0611">Plant defense</keyword>
<keyword evidence="4 7" id="KW-0442">Lipid degradation</keyword>
<dbReference type="GO" id="GO:0006952">
    <property type="term" value="P:defense response"/>
    <property type="evidence" value="ECO:0007669"/>
    <property type="project" value="UniProtKB-KW"/>
</dbReference>
<feature type="compositionally biased region" description="Basic and acidic residues" evidence="9">
    <location>
        <begin position="454"/>
        <end position="474"/>
    </location>
</feature>
<evidence type="ECO:0000256" key="5">
    <source>
        <dbReference type="ARBA" id="ARBA00023098"/>
    </source>
</evidence>
<sequence>MLSLRRCGLQLCRASCIAPHHNANLHLPALLGSSWQPRSVEQSWHHRVFHHHPYSSSNKTTEPCAAVGERVTILAIDGGGIRGLIPATVLAHLEKKLQDLEGRPEARLADYFDYIAGTSTGGLIAAMLAGPAPGEGRRPHFAAEDIKPFYLKHGPRIFPQKWCSLAAAMAVVWGPKYDGEYLRDVVRDRLGKTRVRNTLTNVIIPTFDVKLQQPIIFSTRDAKITPSKNVLLSDVCIGSSAAPTYLPAHYFWTKNANPADREYHLIDGGVAANNPTMVAMTTITEEIILAAEEEKKATNNDVLKAFKEEHGRFLVLSIGTGLRSEEGLTANACSKWGLLGWLWKKGGMKPIIDIFMAASSDLVDFHVAVKFKLFGSEKNYLRIQDSKLCGATAAVDSATLENMEKLVEMGERMLKQRVSRVNVDTGEYEHVMGDYRSNAEALDEFAMELYKEKEARRKPMKDDGPVRRVLERLRATTSSS</sequence>
<dbReference type="Gene3D" id="3.40.1090.10">
    <property type="entry name" value="Cytosolic phospholipase A2 catalytic domain"/>
    <property type="match status" value="1"/>
</dbReference>
<evidence type="ECO:0000256" key="6">
    <source>
        <dbReference type="ARBA" id="ARBA00025642"/>
    </source>
</evidence>
<organism evidence="11 12">
    <name type="scientific">Digitaria exilis</name>
    <dbReference type="NCBI Taxonomy" id="1010633"/>
    <lineage>
        <taxon>Eukaryota</taxon>
        <taxon>Viridiplantae</taxon>
        <taxon>Streptophyta</taxon>
        <taxon>Embryophyta</taxon>
        <taxon>Tracheophyta</taxon>
        <taxon>Spermatophyta</taxon>
        <taxon>Magnoliopsida</taxon>
        <taxon>Liliopsida</taxon>
        <taxon>Poales</taxon>
        <taxon>Poaceae</taxon>
        <taxon>PACMAD clade</taxon>
        <taxon>Panicoideae</taxon>
        <taxon>Panicodae</taxon>
        <taxon>Paniceae</taxon>
        <taxon>Anthephorinae</taxon>
        <taxon>Digitaria</taxon>
    </lineage>
</organism>
<feature type="short sequence motif" description="GXGXXG" evidence="7">
    <location>
        <begin position="78"/>
        <end position="83"/>
    </location>
</feature>
<evidence type="ECO:0000256" key="1">
    <source>
        <dbReference type="ARBA" id="ARBA00010240"/>
    </source>
</evidence>
<dbReference type="Proteomes" id="UP000636709">
    <property type="component" value="Unassembled WGS sequence"/>
</dbReference>
<feature type="short sequence motif" description="DGA/G" evidence="7">
    <location>
        <begin position="267"/>
        <end position="269"/>
    </location>
</feature>
<accession>A0A835FV45</accession>
<evidence type="ECO:0000259" key="10">
    <source>
        <dbReference type="PROSITE" id="PS51635"/>
    </source>
</evidence>
<dbReference type="InterPro" id="IPR002641">
    <property type="entry name" value="PNPLA_dom"/>
</dbReference>
<dbReference type="GO" id="GO:0004620">
    <property type="term" value="F:phospholipase activity"/>
    <property type="evidence" value="ECO:0007669"/>
    <property type="project" value="TreeGrafter"/>
</dbReference>
<dbReference type="EC" id="3.1.1.-" evidence="8"/>
<dbReference type="PROSITE" id="PS51635">
    <property type="entry name" value="PNPLA"/>
    <property type="match status" value="1"/>
</dbReference>
<keyword evidence="12" id="KW-1185">Reference proteome</keyword>
<evidence type="ECO:0000256" key="2">
    <source>
        <dbReference type="ARBA" id="ARBA00022801"/>
    </source>
</evidence>
<dbReference type="FunFam" id="3.40.1090.10:FF:000005">
    <property type="entry name" value="Patatin"/>
    <property type="match status" value="1"/>
</dbReference>
<keyword evidence="5 7" id="KW-0443">Lipid metabolism</keyword>
<dbReference type="EMBL" id="JACEFO010000191">
    <property type="protein sequence ID" value="KAF8776541.1"/>
    <property type="molecule type" value="Genomic_DNA"/>
</dbReference>
<comment type="function">
    <text evidence="6">Possesses non-specific lipolytic acyl hydrolase (LAH) activity. Hydrolyzes phospholipids as well as galactolipids. May play a role in disease resistance.</text>
</comment>
<comment type="domain">
    <text evidence="8">The nitrogen atoms of the two glycine residues in the GGXR motif define the oxyanion hole, and stabilize the oxyanion that forms during the nucleophilic attack by the catalytic serine during substrate cleavage.</text>
</comment>
<dbReference type="GO" id="GO:0047372">
    <property type="term" value="F:monoacylglycerol lipase activity"/>
    <property type="evidence" value="ECO:0007669"/>
    <property type="project" value="TreeGrafter"/>
</dbReference>
<dbReference type="PANTHER" id="PTHR32176:SF45">
    <property type="entry name" value="PATATIN"/>
    <property type="match status" value="1"/>
</dbReference>
<dbReference type="SUPFAM" id="SSF52151">
    <property type="entry name" value="FabD/lysophospholipase-like"/>
    <property type="match status" value="1"/>
</dbReference>
<feature type="region of interest" description="Disordered" evidence="9">
    <location>
        <begin position="454"/>
        <end position="480"/>
    </location>
</feature>
<name>A0A835FV45_9POAL</name>
<comment type="caution">
    <text evidence="11">The sequence shown here is derived from an EMBL/GenBank/DDBJ whole genome shotgun (WGS) entry which is preliminary data.</text>
</comment>
<feature type="active site" description="Nucleophile" evidence="7">
    <location>
        <position position="119"/>
    </location>
</feature>
<dbReference type="InterPro" id="IPR016035">
    <property type="entry name" value="Acyl_Trfase/lysoPLipase"/>
</dbReference>
<dbReference type="AlphaFoldDB" id="A0A835FV45"/>
<feature type="active site" description="Proton acceptor" evidence="7">
    <location>
        <position position="267"/>
    </location>
</feature>
<evidence type="ECO:0000256" key="7">
    <source>
        <dbReference type="PROSITE-ProRule" id="PRU01161"/>
    </source>
</evidence>
<protein>
    <recommendedName>
        <fullName evidence="8">Patatin</fullName>
        <ecNumber evidence="8">3.1.1.-</ecNumber>
    </recommendedName>
</protein>
<evidence type="ECO:0000256" key="3">
    <source>
        <dbReference type="ARBA" id="ARBA00022821"/>
    </source>
</evidence>
<evidence type="ECO:0000256" key="9">
    <source>
        <dbReference type="SAM" id="MobiDB-lite"/>
    </source>
</evidence>
<feature type="domain" description="PNPLA" evidence="10">
    <location>
        <begin position="74"/>
        <end position="280"/>
    </location>
</feature>
<evidence type="ECO:0000313" key="11">
    <source>
        <dbReference type="EMBL" id="KAF8776541.1"/>
    </source>
</evidence>
<comment type="similarity">
    <text evidence="1 8">Belongs to the patatin family.</text>
</comment>
<reference evidence="11" key="1">
    <citation type="submission" date="2020-07" db="EMBL/GenBank/DDBJ databases">
        <title>Genome sequence and genetic diversity analysis of an under-domesticated orphan crop, white fonio (Digitaria exilis).</title>
        <authorList>
            <person name="Bennetzen J.L."/>
            <person name="Chen S."/>
            <person name="Ma X."/>
            <person name="Wang X."/>
            <person name="Yssel A.E.J."/>
            <person name="Chaluvadi S.R."/>
            <person name="Johnson M."/>
            <person name="Gangashetty P."/>
            <person name="Hamidou F."/>
            <person name="Sanogo M.D."/>
            <person name="Zwaenepoel A."/>
            <person name="Wallace J."/>
            <person name="Van De Peer Y."/>
            <person name="Van Deynze A."/>
        </authorList>
    </citation>
    <scope>NUCLEOTIDE SEQUENCE</scope>
    <source>
        <tissue evidence="11">Leaves</tissue>
    </source>
</reference>
<feature type="short sequence motif" description="GXSXG" evidence="7">
    <location>
        <begin position="117"/>
        <end position="121"/>
    </location>
</feature>
<dbReference type="GO" id="GO:0016042">
    <property type="term" value="P:lipid catabolic process"/>
    <property type="evidence" value="ECO:0007669"/>
    <property type="project" value="UniProtKB-UniRule"/>
</dbReference>
<dbReference type="OrthoDB" id="630895at2759"/>
<evidence type="ECO:0000256" key="4">
    <source>
        <dbReference type="ARBA" id="ARBA00022963"/>
    </source>
</evidence>